<comment type="caution">
    <text evidence="1">The sequence shown here is derived from an EMBL/GenBank/DDBJ whole genome shotgun (WGS) entry which is preliminary data.</text>
</comment>
<dbReference type="AlphaFoldDB" id="A0AAJ2P5C1"/>
<name>A0AAJ2P5C1_9BACT</name>
<organism evidence="1 4">
    <name type="scientific">Mesomycoplasma ovipneumoniae</name>
    <dbReference type="NCBI Taxonomy" id="29562"/>
    <lineage>
        <taxon>Bacteria</taxon>
        <taxon>Bacillati</taxon>
        <taxon>Mycoplasmatota</taxon>
        <taxon>Mycoplasmoidales</taxon>
        <taxon>Metamycoplasmataceae</taxon>
        <taxon>Mesomycoplasma</taxon>
    </lineage>
</organism>
<keyword evidence="3" id="KW-1185">Reference proteome</keyword>
<gene>
    <name evidence="2" type="ORF">R7V75_02295</name>
    <name evidence="1" type="ORF">R7W54_00125</name>
</gene>
<dbReference type="Proteomes" id="UP001275471">
    <property type="component" value="Unassembled WGS sequence"/>
</dbReference>
<dbReference type="EMBL" id="JAWPFF010000010">
    <property type="protein sequence ID" value="MDW2908545.1"/>
    <property type="molecule type" value="Genomic_DNA"/>
</dbReference>
<sequence>MMKIKEIFKRLILPSLTILSLFLLFSQKSGDFHQYQNSSFDFKELASNLNFDANLNKVNRNVKVGVFIEENGDENNNDFNNLQKIFQFFAPNSNLIIYRFKTKEQWAKGIAHFETVGVEMVLHLYKEKRTFLNEFFTNGRDLIKFGDFLDFWSGKTGIINFFDGSRIPGDEINSNFSFFAKQDDRFKKDSRLFNYVKNFGNSTGVVKSNHFILPELKFAYQLNVRDSNIQFYSAFLIAAIFSGLSSSFDSYENLKERNLKIISALSLTAQPSENSNLGFNGAHSSEGFGFINYKDAYFTLEQGNYLYNNYDGNDYVSEPFELLKDQKFSALVFHDKFSEKEVVGEYLSGFKGFFYNFGKTLRDGVSDLLYGQPNYKVNDFDISIEIYRGSWQKIIEANSDISPFDKISFKAFEDGQYRIRVSNVNFQPDKPKKYFLTWRRYPAEFRSNVYS</sequence>
<protein>
    <submittedName>
        <fullName evidence="1">Uncharacterized protein</fullName>
    </submittedName>
</protein>
<evidence type="ECO:0000313" key="1">
    <source>
        <dbReference type="EMBL" id="MDW2892381.1"/>
    </source>
</evidence>
<dbReference type="EMBL" id="JAWPFE010000001">
    <property type="protein sequence ID" value="MDW2892381.1"/>
    <property type="molecule type" value="Genomic_DNA"/>
</dbReference>
<accession>A0AAJ2P5C1</accession>
<proteinExistence type="predicted"/>
<reference evidence="1 3" key="1">
    <citation type="submission" date="2023-10" db="EMBL/GenBank/DDBJ databases">
        <title>Genome sequences of Mycoplasma ovipneumoniae isolated from goats.</title>
        <authorList>
            <person name="Spergser J."/>
        </authorList>
    </citation>
    <scope>NUCLEOTIDE SEQUENCE</scope>
    <source>
        <strain evidence="2 3">1N</strain>
        <strain evidence="1">5N</strain>
    </source>
</reference>
<evidence type="ECO:0000313" key="2">
    <source>
        <dbReference type="EMBL" id="MDW2908545.1"/>
    </source>
</evidence>
<dbReference type="RefSeq" id="WP_318053014.1">
    <property type="nucleotide sequence ID" value="NZ_JAWPFE010000001.1"/>
</dbReference>
<evidence type="ECO:0000313" key="3">
    <source>
        <dbReference type="Proteomes" id="UP001275471"/>
    </source>
</evidence>
<dbReference type="Proteomes" id="UP001281777">
    <property type="component" value="Unassembled WGS sequence"/>
</dbReference>
<evidence type="ECO:0000313" key="4">
    <source>
        <dbReference type="Proteomes" id="UP001281777"/>
    </source>
</evidence>